<dbReference type="PANTHER" id="PTHR23423">
    <property type="entry name" value="ORGANIC SOLUTE TRANSPORTER-RELATED"/>
    <property type="match status" value="1"/>
</dbReference>
<dbReference type="GO" id="GO:0022857">
    <property type="term" value="F:transmembrane transporter activity"/>
    <property type="evidence" value="ECO:0000318"/>
    <property type="project" value="GO_Central"/>
</dbReference>
<dbReference type="FunCoup" id="F1A276">
    <property type="interactions" value="39"/>
</dbReference>
<keyword evidence="4 5" id="KW-0472">Membrane</keyword>
<evidence type="ECO:0000256" key="2">
    <source>
        <dbReference type="ARBA" id="ARBA00022692"/>
    </source>
</evidence>
<dbReference type="Pfam" id="PF03619">
    <property type="entry name" value="Solute_trans_a"/>
    <property type="match status" value="1"/>
</dbReference>
<gene>
    <name evidence="6" type="ORF">DICPUDRAFT_42510</name>
</gene>
<protein>
    <submittedName>
        <fullName evidence="6">Uncharacterized protein</fullName>
    </submittedName>
</protein>
<accession>F1A276</accession>
<dbReference type="AlphaFoldDB" id="F1A276"/>
<dbReference type="SMART" id="SM01417">
    <property type="entry name" value="Solute_trans_a"/>
    <property type="match status" value="1"/>
</dbReference>
<dbReference type="InterPro" id="IPR005178">
    <property type="entry name" value="Ostalpha/TMEM184C"/>
</dbReference>
<name>F1A276_DICPU</name>
<keyword evidence="7" id="KW-1185">Reference proteome</keyword>
<dbReference type="eggNOG" id="KOG2641">
    <property type="taxonomic scope" value="Eukaryota"/>
</dbReference>
<dbReference type="KEGG" id="dpp:DICPUDRAFT_42510"/>
<dbReference type="EMBL" id="GL871401">
    <property type="protein sequence ID" value="EGC29701.1"/>
    <property type="molecule type" value="Genomic_DNA"/>
</dbReference>
<feature type="transmembrane region" description="Helical" evidence="5">
    <location>
        <begin position="216"/>
        <end position="238"/>
    </location>
</feature>
<dbReference type="Proteomes" id="UP000001064">
    <property type="component" value="Unassembled WGS sequence"/>
</dbReference>
<feature type="transmembrane region" description="Helical" evidence="5">
    <location>
        <begin position="12"/>
        <end position="36"/>
    </location>
</feature>
<dbReference type="GeneID" id="10505086"/>
<evidence type="ECO:0000256" key="5">
    <source>
        <dbReference type="SAM" id="Phobius"/>
    </source>
</evidence>
<dbReference type="OMA" id="VMFYEVF"/>
<dbReference type="GO" id="GO:0016020">
    <property type="term" value="C:membrane"/>
    <property type="evidence" value="ECO:0000318"/>
    <property type="project" value="GO_Central"/>
</dbReference>
<feature type="transmembrane region" description="Helical" evidence="5">
    <location>
        <begin position="259"/>
        <end position="278"/>
    </location>
</feature>
<evidence type="ECO:0000256" key="3">
    <source>
        <dbReference type="ARBA" id="ARBA00022989"/>
    </source>
</evidence>
<feature type="transmembrane region" description="Helical" evidence="5">
    <location>
        <begin position="176"/>
        <end position="196"/>
    </location>
</feature>
<keyword evidence="3 5" id="KW-1133">Transmembrane helix</keyword>
<keyword evidence="2 5" id="KW-0812">Transmembrane</keyword>
<evidence type="ECO:0000313" key="7">
    <source>
        <dbReference type="Proteomes" id="UP000001064"/>
    </source>
</evidence>
<dbReference type="InParanoid" id="F1A276"/>
<dbReference type="VEuPathDB" id="AmoebaDB:DICPUDRAFT_42510"/>
<dbReference type="RefSeq" id="XP_003293766.1">
    <property type="nucleotide sequence ID" value="XM_003293718.1"/>
</dbReference>
<comment type="subcellular location">
    <subcellularLocation>
        <location evidence="1">Membrane</location>
        <topology evidence="1">Multi-pass membrane protein</topology>
    </subcellularLocation>
</comment>
<evidence type="ECO:0000256" key="1">
    <source>
        <dbReference type="ARBA" id="ARBA00004141"/>
    </source>
</evidence>
<feature type="transmembrane region" description="Helical" evidence="5">
    <location>
        <begin position="135"/>
        <end position="164"/>
    </location>
</feature>
<dbReference type="OrthoDB" id="5348404at2759"/>
<evidence type="ECO:0000256" key="4">
    <source>
        <dbReference type="ARBA" id="ARBA00023136"/>
    </source>
</evidence>
<dbReference type="STRING" id="5786.F1A276"/>
<feature type="transmembrane region" description="Helical" evidence="5">
    <location>
        <begin position="48"/>
        <end position="69"/>
    </location>
</feature>
<evidence type="ECO:0000313" key="6">
    <source>
        <dbReference type="EMBL" id="EGC29701.1"/>
    </source>
</evidence>
<organism evidence="6 7">
    <name type="scientific">Dictyostelium purpureum</name>
    <name type="common">Slime mold</name>
    <dbReference type="NCBI Taxonomy" id="5786"/>
    <lineage>
        <taxon>Eukaryota</taxon>
        <taxon>Amoebozoa</taxon>
        <taxon>Evosea</taxon>
        <taxon>Eumycetozoa</taxon>
        <taxon>Dictyostelia</taxon>
        <taxon>Dictyosteliales</taxon>
        <taxon>Dictyosteliaceae</taxon>
        <taxon>Dictyostelium</taxon>
    </lineage>
</organism>
<reference evidence="7" key="1">
    <citation type="journal article" date="2011" name="Genome Biol.">
        <title>Comparative genomics of the social amoebae Dictyostelium discoideum and Dictyostelium purpureum.</title>
        <authorList>
            <consortium name="US DOE Joint Genome Institute (JGI-PGF)"/>
            <person name="Sucgang R."/>
            <person name="Kuo A."/>
            <person name="Tian X."/>
            <person name="Salerno W."/>
            <person name="Parikh A."/>
            <person name="Feasley C.L."/>
            <person name="Dalin E."/>
            <person name="Tu H."/>
            <person name="Huang E."/>
            <person name="Barry K."/>
            <person name="Lindquist E."/>
            <person name="Shapiro H."/>
            <person name="Bruce D."/>
            <person name="Schmutz J."/>
            <person name="Salamov A."/>
            <person name="Fey P."/>
            <person name="Gaudet P."/>
            <person name="Anjard C."/>
            <person name="Babu M.M."/>
            <person name="Basu S."/>
            <person name="Bushmanova Y."/>
            <person name="van der Wel H."/>
            <person name="Katoh-Kurasawa M."/>
            <person name="Dinh C."/>
            <person name="Coutinho P.M."/>
            <person name="Saito T."/>
            <person name="Elias M."/>
            <person name="Schaap P."/>
            <person name="Kay R.R."/>
            <person name="Henrissat B."/>
            <person name="Eichinger L."/>
            <person name="Rivero F."/>
            <person name="Putnam N.H."/>
            <person name="West C.M."/>
            <person name="Loomis W.F."/>
            <person name="Chisholm R.L."/>
            <person name="Shaulsky G."/>
            <person name="Strassmann J.E."/>
            <person name="Queller D.C."/>
            <person name="Kuspa A."/>
            <person name="Grigoriev I.V."/>
        </authorList>
    </citation>
    <scope>NUCLEOTIDE SEQUENCE [LARGE SCALE GENOMIC DNA]</scope>
    <source>
        <strain evidence="7">QSDP1</strain>
    </source>
</reference>
<sequence length="394" mass="46077">MGLYNEEPLFYSLFVTIGGLFMFLSIVITGVLIMQHLVHYNKPSFQKYIIRIVLIAPIYAIYSFLSLFFKRDYWAMFFDVSRDCYESYVLYCFFKLLSGYLGGEEAIEELLNKKERQPVTWPLGYFFSFKPKRNFYRICMSLIIQYALIKPLMAITSAFLFYFGKYEDANFSTSEGYLYITIINNISVVVALYFLVMFYEVFKLELNPHSPILKFFVIKMILFAIFWQTVLIYILIWFEAIPKSEIYSPEKVGFFLNDFLVCVEMFVFSIVHSIAFNYDDYVLDNNSTDKLVIDSHLEAGLNGASGSNSNSGGSRGHNRSNSNIKTKIKDIKYNIKRYKHNIVDGFTDVHNPKDIVMDTIKSTKLSNDHFSIDDSPDVSIYKLFFYYTIYKAMY</sequence>
<proteinExistence type="predicted"/>